<keyword evidence="2" id="KW-1185">Reference proteome</keyword>
<dbReference type="RefSeq" id="WP_093069962.1">
    <property type="nucleotide sequence ID" value="NZ_FNQP01000022.1"/>
</dbReference>
<dbReference type="OrthoDB" id="5298181at2"/>
<organism evidence="1 2">
    <name type="scientific">Thiothrix caldifontis</name>
    <dbReference type="NCBI Taxonomy" id="525918"/>
    <lineage>
        <taxon>Bacteria</taxon>
        <taxon>Pseudomonadati</taxon>
        <taxon>Pseudomonadota</taxon>
        <taxon>Gammaproteobacteria</taxon>
        <taxon>Thiotrichales</taxon>
        <taxon>Thiotrichaceae</taxon>
        <taxon>Thiothrix</taxon>
    </lineage>
</organism>
<dbReference type="PANTHER" id="PTHR40688:SF2">
    <property type="entry name" value="RIBBON-HELIX-HELIX PROTEIN COPG DOMAIN-CONTAINING PROTEIN"/>
    <property type="match status" value="1"/>
</dbReference>
<dbReference type="Proteomes" id="UP000199397">
    <property type="component" value="Unassembled WGS sequence"/>
</dbReference>
<evidence type="ECO:0000313" key="1">
    <source>
        <dbReference type="EMBL" id="SEA98050.1"/>
    </source>
</evidence>
<dbReference type="GO" id="GO:0006355">
    <property type="term" value="P:regulation of DNA-templated transcription"/>
    <property type="evidence" value="ECO:0007669"/>
    <property type="project" value="InterPro"/>
</dbReference>
<dbReference type="SUPFAM" id="SSF47598">
    <property type="entry name" value="Ribbon-helix-helix"/>
    <property type="match status" value="1"/>
</dbReference>
<dbReference type="EMBL" id="FNQP01000022">
    <property type="protein sequence ID" value="SEA98050.1"/>
    <property type="molecule type" value="Genomic_DNA"/>
</dbReference>
<dbReference type="AlphaFoldDB" id="A0A1H4FMJ4"/>
<dbReference type="STRING" id="525918.SAMN05660964_03020"/>
<name>A0A1H4FMJ4_9GAMM</name>
<evidence type="ECO:0000313" key="2">
    <source>
        <dbReference type="Proteomes" id="UP000199397"/>
    </source>
</evidence>
<dbReference type="InterPro" id="IPR052991">
    <property type="entry name" value="Non-func_TypeII_TA_Antitoxin"/>
</dbReference>
<accession>A0A1H4FMJ4</accession>
<dbReference type="CDD" id="cd22233">
    <property type="entry name" value="RHH_CopAso-like"/>
    <property type="match status" value="1"/>
</dbReference>
<proteinExistence type="predicted"/>
<dbReference type="PANTHER" id="PTHR40688">
    <property type="match status" value="1"/>
</dbReference>
<protein>
    <submittedName>
        <fullName evidence="1">Predicted transcriptional regulator</fullName>
    </submittedName>
</protein>
<sequence length="83" mass="9531">MSKESIGFRIESEKRVALDQLSQAMQRDRSTLINEAIDSYLELHYWQVELINKRLASANAGEVGVEHSEVFANLRKRLQGKLN</sequence>
<gene>
    <name evidence="1" type="ORF">SAMN05660964_03020</name>
</gene>
<dbReference type="InterPro" id="IPR010985">
    <property type="entry name" value="Ribbon_hlx_hlx"/>
</dbReference>
<reference evidence="1 2" key="1">
    <citation type="submission" date="2016-10" db="EMBL/GenBank/DDBJ databases">
        <authorList>
            <person name="de Groot N.N."/>
        </authorList>
    </citation>
    <scope>NUCLEOTIDE SEQUENCE [LARGE SCALE GENOMIC DNA]</scope>
    <source>
        <strain evidence="1 2">DSM 21228</strain>
    </source>
</reference>